<comment type="caution">
    <text evidence="2">The sequence shown here is derived from an EMBL/GenBank/DDBJ whole genome shotgun (WGS) entry which is preliminary data.</text>
</comment>
<proteinExistence type="predicted"/>
<accession>A0ABS9YXA0</accession>
<reference evidence="2" key="1">
    <citation type="journal article" date="2022" name="ISME J.">
        <title>Identification of active gaseous-alkane degraders at natural gas seeps.</title>
        <authorList>
            <person name="Farhan Ul Haque M."/>
            <person name="Hernandez M."/>
            <person name="Crombie A.T."/>
            <person name="Murrell J.C."/>
        </authorList>
    </citation>
    <scope>NUCLEOTIDE SEQUENCE</scope>
    <source>
        <strain evidence="2">ANDR5</strain>
    </source>
</reference>
<keyword evidence="1" id="KW-0472">Membrane</keyword>
<keyword evidence="3" id="KW-1185">Reference proteome</keyword>
<evidence type="ECO:0000313" key="3">
    <source>
        <dbReference type="Proteomes" id="UP001139068"/>
    </source>
</evidence>
<protein>
    <recommendedName>
        <fullName evidence="4">ABC transporter permease</fullName>
    </recommendedName>
</protein>
<keyword evidence="1" id="KW-1133">Transmembrane helix</keyword>
<dbReference type="RefSeq" id="WP_243072119.1">
    <property type="nucleotide sequence ID" value="NZ_JAIVFL010000001.1"/>
</dbReference>
<sequence length="168" mass="17522">MTAVRLGLVDLRRNPVLLVLLVIVPSVFLLLAKATTPARTLIVAVTENGISTNQPFWFPEVHAGTMAPIAVGSLAALAGMFVVIDSAAGDRRLSVAGYRISMAVAARLSVVAAAVVVICAAALAVTATVFSARQWAGFAAANLGLASIFRAMPRVECVDTRKCLSCKE</sequence>
<feature type="transmembrane region" description="Helical" evidence="1">
    <location>
        <begin position="135"/>
        <end position="152"/>
    </location>
</feature>
<feature type="transmembrane region" description="Helical" evidence="1">
    <location>
        <begin position="104"/>
        <end position="129"/>
    </location>
</feature>
<keyword evidence="1" id="KW-0812">Transmembrane</keyword>
<organism evidence="2 3">
    <name type="scientific">Candidatus Mycolicibacterium alkanivorans</name>
    <dbReference type="NCBI Taxonomy" id="2954114"/>
    <lineage>
        <taxon>Bacteria</taxon>
        <taxon>Bacillati</taxon>
        <taxon>Actinomycetota</taxon>
        <taxon>Actinomycetes</taxon>
        <taxon>Mycobacteriales</taxon>
        <taxon>Mycobacteriaceae</taxon>
        <taxon>Mycolicibacterium</taxon>
    </lineage>
</organism>
<dbReference type="Proteomes" id="UP001139068">
    <property type="component" value="Unassembled WGS sequence"/>
</dbReference>
<evidence type="ECO:0000256" key="1">
    <source>
        <dbReference type="SAM" id="Phobius"/>
    </source>
</evidence>
<name>A0ABS9YXA0_9MYCO</name>
<evidence type="ECO:0000313" key="2">
    <source>
        <dbReference type="EMBL" id="MCI4675854.1"/>
    </source>
</evidence>
<evidence type="ECO:0008006" key="4">
    <source>
        <dbReference type="Google" id="ProtNLM"/>
    </source>
</evidence>
<gene>
    <name evidence="2" type="ORF">K9U37_13595</name>
</gene>
<feature type="transmembrane region" description="Helical" evidence="1">
    <location>
        <begin position="64"/>
        <end position="84"/>
    </location>
</feature>
<dbReference type="EMBL" id="JAIVFL010000001">
    <property type="protein sequence ID" value="MCI4675854.1"/>
    <property type="molecule type" value="Genomic_DNA"/>
</dbReference>